<feature type="region of interest" description="Disordered" evidence="4">
    <location>
        <begin position="76"/>
        <end position="99"/>
    </location>
</feature>
<dbReference type="AlphaFoldDB" id="A0A2A7NWC0"/>
<dbReference type="Pfam" id="PF00106">
    <property type="entry name" value="adh_short"/>
    <property type="match status" value="1"/>
</dbReference>
<evidence type="ECO:0000313" key="6">
    <source>
        <dbReference type="Proteomes" id="UP000220340"/>
    </source>
</evidence>
<dbReference type="Proteomes" id="UP000220340">
    <property type="component" value="Unassembled WGS sequence"/>
</dbReference>
<accession>A0A2A7NWC0</accession>
<reference evidence="5 6" key="1">
    <citation type="submission" date="2017-10" db="EMBL/GenBank/DDBJ databases">
        <title>The new phylogeny of genus Mycobacterium.</title>
        <authorList>
            <person name="Tortoli E."/>
            <person name="Trovato A."/>
            <person name="Cirillo D.M."/>
        </authorList>
    </citation>
    <scope>NUCLEOTIDE SEQUENCE [LARGE SCALE GENOMIC DNA]</scope>
    <source>
        <strain evidence="5 6">IP141170001</strain>
    </source>
</reference>
<dbReference type="SUPFAM" id="SSF51735">
    <property type="entry name" value="NAD(P)-binding Rossmann-fold domains"/>
    <property type="match status" value="1"/>
</dbReference>
<evidence type="ECO:0000256" key="4">
    <source>
        <dbReference type="SAM" id="MobiDB-lite"/>
    </source>
</evidence>
<protein>
    <submittedName>
        <fullName evidence="5">SDR family mycofactocin-dependent oxidoreductase</fullName>
    </submittedName>
</protein>
<dbReference type="GO" id="GO:0016616">
    <property type="term" value="F:oxidoreductase activity, acting on the CH-OH group of donors, NAD or NADP as acceptor"/>
    <property type="evidence" value="ECO:0007669"/>
    <property type="project" value="TreeGrafter"/>
</dbReference>
<dbReference type="Gene3D" id="3.40.50.720">
    <property type="entry name" value="NAD(P)-binding Rossmann-like Domain"/>
    <property type="match status" value="1"/>
</dbReference>
<comment type="similarity">
    <text evidence="1 3">Belongs to the short-chain dehydrogenases/reductases (SDR) family.</text>
</comment>
<dbReference type="InterPro" id="IPR020904">
    <property type="entry name" value="Sc_DH/Rdtase_CS"/>
</dbReference>
<dbReference type="CDD" id="cd05233">
    <property type="entry name" value="SDR_c"/>
    <property type="match status" value="1"/>
</dbReference>
<evidence type="ECO:0000256" key="2">
    <source>
        <dbReference type="ARBA" id="ARBA00023002"/>
    </source>
</evidence>
<organism evidence="5 6">
    <name type="scientific">Mycolicibacterium diernhoferi</name>
    <dbReference type="NCBI Taxonomy" id="1801"/>
    <lineage>
        <taxon>Bacteria</taxon>
        <taxon>Bacillati</taxon>
        <taxon>Actinomycetota</taxon>
        <taxon>Actinomycetes</taxon>
        <taxon>Mycobacteriales</taxon>
        <taxon>Mycobacteriaceae</taxon>
        <taxon>Mycolicibacterium</taxon>
    </lineage>
</organism>
<keyword evidence="2" id="KW-0560">Oxidoreductase</keyword>
<name>A0A2A7NWC0_9MYCO</name>
<proteinExistence type="inferred from homology"/>
<keyword evidence="6" id="KW-1185">Reference proteome</keyword>
<comment type="caution">
    <text evidence="5">The sequence shown here is derived from an EMBL/GenBank/DDBJ whole genome shotgun (WGS) entry which is preliminary data.</text>
</comment>
<evidence type="ECO:0000313" key="5">
    <source>
        <dbReference type="EMBL" id="PEG54681.1"/>
    </source>
</evidence>
<dbReference type="PANTHER" id="PTHR42760:SF133">
    <property type="entry name" value="3-OXOACYL-[ACYL-CARRIER-PROTEIN] REDUCTASE"/>
    <property type="match status" value="1"/>
</dbReference>
<dbReference type="FunFam" id="3.40.50.720:FF:000084">
    <property type="entry name" value="Short-chain dehydrogenase reductase"/>
    <property type="match status" value="1"/>
</dbReference>
<dbReference type="PRINTS" id="PR00080">
    <property type="entry name" value="SDRFAMILY"/>
</dbReference>
<evidence type="ECO:0000256" key="3">
    <source>
        <dbReference type="RuleBase" id="RU000363"/>
    </source>
</evidence>
<dbReference type="InterPro" id="IPR002347">
    <property type="entry name" value="SDR_fam"/>
</dbReference>
<dbReference type="RefSeq" id="WP_083603731.1">
    <property type="nucleotide sequence ID" value="NZ_BAAATC010000015.1"/>
</dbReference>
<dbReference type="InterPro" id="IPR036291">
    <property type="entry name" value="NAD(P)-bd_dom_sf"/>
</dbReference>
<dbReference type="PRINTS" id="PR00081">
    <property type="entry name" value="GDHRDH"/>
</dbReference>
<gene>
    <name evidence="5" type="ORF">CRI78_09180</name>
</gene>
<dbReference type="EMBL" id="PDCR01000010">
    <property type="protein sequence ID" value="PEG54681.1"/>
    <property type="molecule type" value="Genomic_DNA"/>
</dbReference>
<dbReference type="PROSITE" id="PS00061">
    <property type="entry name" value="ADH_SHORT"/>
    <property type="match status" value="1"/>
</dbReference>
<evidence type="ECO:0000256" key="1">
    <source>
        <dbReference type="ARBA" id="ARBA00006484"/>
    </source>
</evidence>
<sequence>MAETIATGARHTVLRFASPRRRVLPLDRRHHVGHRPVHPIRSLDQVGVPSAGIGAVGEQGAGHVCALRSDVIVGSDDSNLSRKGRPRSDQRFRSSTSKGVTTKMNDLIGSTALITGAGRGQGAAHARELAARGAAVALFDGPQAVQSVKYPLATAEQTEEVAAQIRRDGGRAIAIAGDVRSRADLDKAVQAAESEFGPVDMVVANAGIWGEIASIEDTTEVAWSETLAINLTGPWNTIQAAIPRMIERNKGSIVLVSSVLGLDEGMAGGAPYSVTKHGIIGLLRNAALELGPHGITVNAICPGFIDTDMHHWQDAYDVMSGQPNGSPDDLIQAARHYAILKGNKGIQSDEVSKVVAFLLSGAASILTGVIMPVDAGHSIMNRVNQSPVD</sequence>
<dbReference type="PANTHER" id="PTHR42760">
    <property type="entry name" value="SHORT-CHAIN DEHYDROGENASES/REDUCTASES FAMILY MEMBER"/>
    <property type="match status" value="1"/>
</dbReference>